<dbReference type="AlphaFoldDB" id="A6J968"/>
<protein>
    <submittedName>
        <fullName evidence="1">RCG54353</fullName>
    </submittedName>
</protein>
<evidence type="ECO:0000313" key="1">
    <source>
        <dbReference type="EMBL" id="EDM08016.1"/>
    </source>
</evidence>
<dbReference type="Proteomes" id="UP000234681">
    <property type="component" value="Chromosome 1"/>
</dbReference>
<reference evidence="1 2" key="1">
    <citation type="submission" date="2005-09" db="EMBL/GenBank/DDBJ databases">
        <authorList>
            <person name="Mural R.J."/>
            <person name="Li P.W."/>
            <person name="Adams M.D."/>
            <person name="Amanatides P.G."/>
            <person name="Baden-Tillson H."/>
            <person name="Barnstead M."/>
            <person name="Chin S.H."/>
            <person name="Dew I."/>
            <person name="Evans C.A."/>
            <person name="Ferriera S."/>
            <person name="Flanigan M."/>
            <person name="Fosler C."/>
            <person name="Glodek A."/>
            <person name="Gu Z."/>
            <person name="Holt R.A."/>
            <person name="Jennings D."/>
            <person name="Kraft C.L."/>
            <person name="Lu F."/>
            <person name="Nguyen T."/>
            <person name="Nusskern D.R."/>
            <person name="Pfannkoch C.M."/>
            <person name="Sitter C."/>
            <person name="Sutton G.G."/>
            <person name="Venter J.C."/>
            <person name="Wang Z."/>
            <person name="Woodage T."/>
            <person name="Zheng X.H."/>
            <person name="Zhong F."/>
        </authorList>
    </citation>
    <scope>NUCLEOTIDE SEQUENCE [LARGE SCALE GENOMIC DNA]</scope>
    <source>
        <strain>BN</strain>
        <strain evidence="2">Sprague-Dawley</strain>
    </source>
</reference>
<sequence length="26" mass="2976">MAETPKALSELRAVASKWLEENIIYI</sequence>
<gene>
    <name evidence="1" type="ORF">rCG_54353</name>
</gene>
<accession>A6J968</accession>
<organism evidence="1 2">
    <name type="scientific">Rattus norvegicus</name>
    <name type="common">Rat</name>
    <dbReference type="NCBI Taxonomy" id="10116"/>
    <lineage>
        <taxon>Eukaryota</taxon>
        <taxon>Metazoa</taxon>
        <taxon>Chordata</taxon>
        <taxon>Craniata</taxon>
        <taxon>Vertebrata</taxon>
        <taxon>Euteleostomi</taxon>
        <taxon>Mammalia</taxon>
        <taxon>Eutheria</taxon>
        <taxon>Euarchontoglires</taxon>
        <taxon>Glires</taxon>
        <taxon>Rodentia</taxon>
        <taxon>Myomorpha</taxon>
        <taxon>Muroidea</taxon>
        <taxon>Muridae</taxon>
        <taxon>Murinae</taxon>
        <taxon>Rattus</taxon>
    </lineage>
</organism>
<name>A6J968_RAT</name>
<proteinExistence type="predicted"/>
<dbReference type="EMBL" id="CH473979">
    <property type="protein sequence ID" value="EDM08016.1"/>
    <property type="molecule type" value="Genomic_DNA"/>
</dbReference>
<evidence type="ECO:0000313" key="2">
    <source>
        <dbReference type="Proteomes" id="UP000234681"/>
    </source>
</evidence>